<organism evidence="1 2">
    <name type="scientific">Daucus carota subsp. sativus</name>
    <name type="common">Carrot</name>
    <dbReference type="NCBI Taxonomy" id="79200"/>
    <lineage>
        <taxon>Eukaryota</taxon>
        <taxon>Viridiplantae</taxon>
        <taxon>Streptophyta</taxon>
        <taxon>Embryophyta</taxon>
        <taxon>Tracheophyta</taxon>
        <taxon>Spermatophyta</taxon>
        <taxon>Magnoliopsida</taxon>
        <taxon>eudicotyledons</taxon>
        <taxon>Gunneridae</taxon>
        <taxon>Pentapetalae</taxon>
        <taxon>asterids</taxon>
        <taxon>campanulids</taxon>
        <taxon>Apiales</taxon>
        <taxon>Apiaceae</taxon>
        <taxon>Apioideae</taxon>
        <taxon>Scandiceae</taxon>
        <taxon>Daucinae</taxon>
        <taxon>Daucus</taxon>
        <taxon>Daucus sect. Daucus</taxon>
    </lineage>
</organism>
<proteinExistence type="predicted"/>
<evidence type="ECO:0000313" key="2">
    <source>
        <dbReference type="Proteomes" id="UP000077755"/>
    </source>
</evidence>
<dbReference type="EMBL" id="CP093345">
    <property type="protein sequence ID" value="WOG92928.1"/>
    <property type="molecule type" value="Genomic_DNA"/>
</dbReference>
<dbReference type="AlphaFoldDB" id="A0A175Y958"/>
<protein>
    <submittedName>
        <fullName evidence="1">Uncharacterized protein</fullName>
    </submittedName>
</protein>
<dbReference type="Proteomes" id="UP000077755">
    <property type="component" value="Chromosome 3"/>
</dbReference>
<gene>
    <name evidence="1" type="ORF">DCAR_0312206</name>
</gene>
<evidence type="ECO:0000313" key="1">
    <source>
        <dbReference type="EMBL" id="WOG92928.1"/>
    </source>
</evidence>
<name>A0A175Y958_DAUCS</name>
<accession>A0A175Y958</accession>
<keyword evidence="2" id="KW-1185">Reference proteome</keyword>
<reference evidence="1" key="2">
    <citation type="submission" date="2022-03" db="EMBL/GenBank/DDBJ databases">
        <title>Draft title - Genomic analysis of global carrot germplasm unveils the trajectory of domestication and the origin of high carotenoid orange carrot.</title>
        <authorList>
            <person name="Iorizzo M."/>
            <person name="Ellison S."/>
            <person name="Senalik D."/>
            <person name="Macko-Podgorni A."/>
            <person name="Grzebelus D."/>
            <person name="Bostan H."/>
            <person name="Rolling W."/>
            <person name="Curaba J."/>
            <person name="Simon P."/>
        </authorList>
    </citation>
    <scope>NUCLEOTIDE SEQUENCE</scope>
    <source>
        <tissue evidence="1">Leaf</tissue>
    </source>
</reference>
<dbReference type="Gramene" id="KZM80124">
    <property type="protein sequence ID" value="KZM80124"/>
    <property type="gene ID" value="DCAR_000245"/>
</dbReference>
<sequence length="50" mass="5928">MEKTTRKRGRPRIEVTQDVLEARRLARQRYNARRTEGKSKACPCPDLFHT</sequence>
<reference evidence="1" key="1">
    <citation type="journal article" date="2016" name="Nat. Genet.">
        <title>A high-quality carrot genome assembly provides new insights into carotenoid accumulation and asterid genome evolution.</title>
        <authorList>
            <person name="Iorizzo M."/>
            <person name="Ellison S."/>
            <person name="Senalik D."/>
            <person name="Zeng P."/>
            <person name="Satapoomin P."/>
            <person name="Huang J."/>
            <person name="Bowman M."/>
            <person name="Iovene M."/>
            <person name="Sanseverino W."/>
            <person name="Cavagnaro P."/>
            <person name="Yildiz M."/>
            <person name="Macko-Podgorni A."/>
            <person name="Moranska E."/>
            <person name="Grzebelus E."/>
            <person name="Grzebelus D."/>
            <person name="Ashrafi H."/>
            <person name="Zheng Z."/>
            <person name="Cheng S."/>
            <person name="Spooner D."/>
            <person name="Van Deynze A."/>
            <person name="Simon P."/>
        </authorList>
    </citation>
    <scope>NUCLEOTIDE SEQUENCE</scope>
    <source>
        <tissue evidence="1">Leaf</tissue>
    </source>
</reference>